<dbReference type="InterPro" id="IPR018392">
    <property type="entry name" value="LysM"/>
</dbReference>
<dbReference type="CDD" id="cd00118">
    <property type="entry name" value="LysM"/>
    <property type="match status" value="1"/>
</dbReference>
<dbReference type="PANTHER" id="PTHR20932:SF31">
    <property type="entry name" value="RING-TYPE DOMAIN-CONTAINING PROTEIN"/>
    <property type="match status" value="1"/>
</dbReference>
<dbReference type="InterPro" id="IPR045030">
    <property type="entry name" value="LYSM1-4"/>
</dbReference>
<accession>A0A2T3B086</accession>
<protein>
    <recommendedName>
        <fullName evidence="2">LysM domain-containing protein</fullName>
    </recommendedName>
</protein>
<feature type="region of interest" description="Disordered" evidence="1">
    <location>
        <begin position="239"/>
        <end position="267"/>
    </location>
</feature>
<feature type="region of interest" description="Disordered" evidence="1">
    <location>
        <begin position="83"/>
        <end position="121"/>
    </location>
</feature>
<evidence type="ECO:0000256" key="1">
    <source>
        <dbReference type="SAM" id="MobiDB-lite"/>
    </source>
</evidence>
<dbReference type="Proteomes" id="UP000241818">
    <property type="component" value="Unassembled WGS sequence"/>
</dbReference>
<dbReference type="Pfam" id="PF01476">
    <property type="entry name" value="LysM"/>
    <property type="match status" value="1"/>
</dbReference>
<dbReference type="RefSeq" id="XP_024720327.1">
    <property type="nucleotide sequence ID" value="XM_024869271.1"/>
</dbReference>
<dbReference type="Gene3D" id="3.10.350.10">
    <property type="entry name" value="LysM domain"/>
    <property type="match status" value="1"/>
</dbReference>
<dbReference type="AlphaFoldDB" id="A0A2T3B086"/>
<feature type="compositionally biased region" description="Low complexity" evidence="1">
    <location>
        <begin position="94"/>
        <end position="106"/>
    </location>
</feature>
<dbReference type="GeneID" id="36577352"/>
<dbReference type="InterPro" id="IPR036779">
    <property type="entry name" value="LysM_dom_sf"/>
</dbReference>
<evidence type="ECO:0000313" key="3">
    <source>
        <dbReference type="EMBL" id="PSS16819.1"/>
    </source>
</evidence>
<reference evidence="3 4" key="1">
    <citation type="journal article" date="2018" name="New Phytol.">
        <title>Comparative genomics and transcriptomics depict ericoid mycorrhizal fungi as versatile saprotrophs and plant mutualists.</title>
        <authorList>
            <person name="Martino E."/>
            <person name="Morin E."/>
            <person name="Grelet G.A."/>
            <person name="Kuo A."/>
            <person name="Kohler A."/>
            <person name="Daghino S."/>
            <person name="Barry K.W."/>
            <person name="Cichocki N."/>
            <person name="Clum A."/>
            <person name="Dockter R.B."/>
            <person name="Hainaut M."/>
            <person name="Kuo R.C."/>
            <person name="LaButti K."/>
            <person name="Lindahl B.D."/>
            <person name="Lindquist E.A."/>
            <person name="Lipzen A."/>
            <person name="Khouja H.R."/>
            <person name="Magnuson J."/>
            <person name="Murat C."/>
            <person name="Ohm R.A."/>
            <person name="Singer S.W."/>
            <person name="Spatafora J.W."/>
            <person name="Wang M."/>
            <person name="Veneault-Fourrey C."/>
            <person name="Henrissat B."/>
            <person name="Grigoriev I.V."/>
            <person name="Martin F.M."/>
            <person name="Perotto S."/>
        </authorList>
    </citation>
    <scope>NUCLEOTIDE SEQUENCE [LARGE SCALE GENOMIC DNA]</scope>
    <source>
        <strain evidence="3 4">ATCC 22711</strain>
    </source>
</reference>
<dbReference type="InParanoid" id="A0A2T3B086"/>
<feature type="compositionally biased region" description="Basic residues" evidence="1">
    <location>
        <begin position="249"/>
        <end position="267"/>
    </location>
</feature>
<feature type="domain" description="LysM" evidence="2">
    <location>
        <begin position="126"/>
        <end position="170"/>
    </location>
</feature>
<evidence type="ECO:0000313" key="4">
    <source>
        <dbReference type="Proteomes" id="UP000241818"/>
    </source>
</evidence>
<dbReference type="OrthoDB" id="2107166at2759"/>
<sequence length="267" mass="30099">MMEEACCACAALLSTILPQYDEKTEKPKALDRRLECCGRVICGNCIGKNSRFATYCPFCQVTNIPSPLPQGLRDPPAYTPPSLNSSLLYNEHQPSSSDDLPSYSSLTAPQTPLPEKSNPQPVEDVLHFLDHEHDTLASLSLRYGVPITALRRANNLTSDHLLLARRTVVIPGEFYKGGVSLSPRPIEGEDEERRKAIVRRWMVACKVSEYDIALLYLEQANYDLEAAIECYKDDERWEKEHPRQANVKGKGKTRHDVGKRRFTGQRP</sequence>
<gene>
    <name evidence="3" type="ORF">M430DRAFT_67148</name>
</gene>
<organism evidence="3 4">
    <name type="scientific">Amorphotheca resinae ATCC 22711</name>
    <dbReference type="NCBI Taxonomy" id="857342"/>
    <lineage>
        <taxon>Eukaryota</taxon>
        <taxon>Fungi</taxon>
        <taxon>Dikarya</taxon>
        <taxon>Ascomycota</taxon>
        <taxon>Pezizomycotina</taxon>
        <taxon>Leotiomycetes</taxon>
        <taxon>Helotiales</taxon>
        <taxon>Amorphothecaceae</taxon>
        <taxon>Amorphotheca</taxon>
    </lineage>
</organism>
<proteinExistence type="predicted"/>
<name>A0A2T3B086_AMORE</name>
<keyword evidence="4" id="KW-1185">Reference proteome</keyword>
<evidence type="ECO:0000259" key="2">
    <source>
        <dbReference type="PROSITE" id="PS51782"/>
    </source>
</evidence>
<dbReference type="EMBL" id="KZ679012">
    <property type="protein sequence ID" value="PSS16819.1"/>
    <property type="molecule type" value="Genomic_DNA"/>
</dbReference>
<dbReference type="PROSITE" id="PS51782">
    <property type="entry name" value="LYSM"/>
    <property type="match status" value="1"/>
</dbReference>
<dbReference type="PANTHER" id="PTHR20932">
    <property type="entry name" value="LYSM AND PUTATIVE PEPTIDOGLYCAN-BINDING DOMAIN-CONTAINING PROTEIN"/>
    <property type="match status" value="1"/>
</dbReference>